<evidence type="ECO:0000256" key="5">
    <source>
        <dbReference type="ARBA" id="ARBA00022519"/>
    </source>
</evidence>
<keyword evidence="5" id="KW-0997">Cell inner membrane</keyword>
<dbReference type="PANTHER" id="PTHR33446:SF2">
    <property type="entry name" value="PROTEIN TONB"/>
    <property type="match status" value="1"/>
</dbReference>
<keyword evidence="9 11" id="KW-0472">Membrane</keyword>
<dbReference type="KEGG" id="tin:Tint_0978"/>
<dbReference type="EMBL" id="CP002021">
    <property type="protein sequence ID" value="ADG30372.1"/>
    <property type="molecule type" value="Genomic_DNA"/>
</dbReference>
<dbReference type="PROSITE" id="PS52015">
    <property type="entry name" value="TONB_CTD"/>
    <property type="match status" value="1"/>
</dbReference>
<keyword evidence="8 11" id="KW-1133">Transmembrane helix</keyword>
<evidence type="ECO:0000256" key="11">
    <source>
        <dbReference type="SAM" id="Phobius"/>
    </source>
</evidence>
<comment type="similarity">
    <text evidence="2">Belongs to the TonB family.</text>
</comment>
<feature type="compositionally biased region" description="Pro residues" evidence="10">
    <location>
        <begin position="102"/>
        <end position="115"/>
    </location>
</feature>
<evidence type="ECO:0000256" key="2">
    <source>
        <dbReference type="ARBA" id="ARBA00006555"/>
    </source>
</evidence>
<evidence type="ECO:0000256" key="6">
    <source>
        <dbReference type="ARBA" id="ARBA00022692"/>
    </source>
</evidence>
<dbReference type="STRING" id="75379.Tint_0978"/>
<dbReference type="GO" id="GO:0015031">
    <property type="term" value="P:protein transport"/>
    <property type="evidence" value="ECO:0007669"/>
    <property type="project" value="UniProtKB-KW"/>
</dbReference>
<evidence type="ECO:0000256" key="7">
    <source>
        <dbReference type="ARBA" id="ARBA00022927"/>
    </source>
</evidence>
<name>D5WZ34_THIK1</name>
<feature type="compositionally biased region" description="Pro residues" evidence="10">
    <location>
        <begin position="63"/>
        <end position="92"/>
    </location>
</feature>
<sequence>MSAVLHHPPAPWREDQDGKRWPLAALAALLLEAALIAAIVWWSSHPAPPPPPPPVQIVLEAPKPAPKTVAPPTPKPPEPKPVPKPVVKPLPKPIVHKVQPKPVQPPPPQPAPQPAPELTHKVQAPPAPAPDTKPAMPVAAPTPPAPPQPPAPPAPDVASIKATFEAKLRSAIQAAVRYPQAARMMQLTGKTLVGFDFRDGSVSHLRVVTSSGADLLDHAALEAVRNAPYPATPKELQGKNMAFTIWVRFHLSDS</sequence>
<evidence type="ECO:0000313" key="13">
    <source>
        <dbReference type="EMBL" id="ADG30372.1"/>
    </source>
</evidence>
<evidence type="ECO:0000256" key="1">
    <source>
        <dbReference type="ARBA" id="ARBA00004383"/>
    </source>
</evidence>
<dbReference type="InterPro" id="IPR037682">
    <property type="entry name" value="TonB_C"/>
</dbReference>
<feature type="transmembrane region" description="Helical" evidence="11">
    <location>
        <begin position="21"/>
        <end position="42"/>
    </location>
</feature>
<dbReference type="GO" id="GO:0031992">
    <property type="term" value="F:energy transducer activity"/>
    <property type="evidence" value="ECO:0007669"/>
    <property type="project" value="TreeGrafter"/>
</dbReference>
<accession>D5WZ34</accession>
<evidence type="ECO:0000256" key="3">
    <source>
        <dbReference type="ARBA" id="ARBA00022448"/>
    </source>
</evidence>
<evidence type="ECO:0000256" key="8">
    <source>
        <dbReference type="ARBA" id="ARBA00022989"/>
    </source>
</evidence>
<dbReference type="SUPFAM" id="SSF74653">
    <property type="entry name" value="TolA/TonB C-terminal domain"/>
    <property type="match status" value="1"/>
</dbReference>
<dbReference type="GO" id="GO:0055085">
    <property type="term" value="P:transmembrane transport"/>
    <property type="evidence" value="ECO:0007669"/>
    <property type="project" value="InterPro"/>
</dbReference>
<keyword evidence="7" id="KW-0653">Protein transport</keyword>
<dbReference type="Gene3D" id="3.30.1150.10">
    <property type="match status" value="1"/>
</dbReference>
<evidence type="ECO:0000256" key="9">
    <source>
        <dbReference type="ARBA" id="ARBA00023136"/>
    </source>
</evidence>
<proteinExistence type="inferred from homology"/>
<organism evidence="13">
    <name type="scientific">Thiomonas intermedia (strain K12)</name>
    <name type="common">Thiobacillus intermedius</name>
    <dbReference type="NCBI Taxonomy" id="75379"/>
    <lineage>
        <taxon>Bacteria</taxon>
        <taxon>Pseudomonadati</taxon>
        <taxon>Pseudomonadota</taxon>
        <taxon>Betaproteobacteria</taxon>
        <taxon>Burkholderiales</taxon>
        <taxon>Thiomonas</taxon>
    </lineage>
</organism>
<comment type="subcellular location">
    <subcellularLocation>
        <location evidence="1">Cell inner membrane</location>
        <topology evidence="1">Single-pass membrane protein</topology>
        <orientation evidence="1">Periplasmic side</orientation>
    </subcellularLocation>
</comment>
<evidence type="ECO:0000256" key="4">
    <source>
        <dbReference type="ARBA" id="ARBA00022475"/>
    </source>
</evidence>
<dbReference type="PANTHER" id="PTHR33446">
    <property type="entry name" value="PROTEIN TONB-RELATED"/>
    <property type="match status" value="1"/>
</dbReference>
<evidence type="ECO:0000256" key="10">
    <source>
        <dbReference type="SAM" id="MobiDB-lite"/>
    </source>
</evidence>
<gene>
    <name evidence="13" type="ordered locus">Tint_0978</name>
</gene>
<feature type="compositionally biased region" description="Pro residues" evidence="10">
    <location>
        <begin position="140"/>
        <end position="155"/>
    </location>
</feature>
<dbReference type="InterPro" id="IPR051045">
    <property type="entry name" value="TonB-dependent_transducer"/>
</dbReference>
<dbReference type="BioCyc" id="TINT75379:TINT_RS04885-MONOMER"/>
<protein>
    <submittedName>
        <fullName evidence="13">TonB family protein</fullName>
    </submittedName>
</protein>
<dbReference type="HOGENOM" id="CLU_1159131_0_0_4"/>
<feature type="domain" description="TonB C-terminal" evidence="12">
    <location>
        <begin position="163"/>
        <end position="254"/>
    </location>
</feature>
<keyword evidence="4" id="KW-1003">Cell membrane</keyword>
<dbReference type="eggNOG" id="COG0810">
    <property type="taxonomic scope" value="Bacteria"/>
</dbReference>
<dbReference type="AlphaFoldDB" id="D5WZ34"/>
<keyword evidence="3" id="KW-0813">Transport</keyword>
<dbReference type="GO" id="GO:0098797">
    <property type="term" value="C:plasma membrane protein complex"/>
    <property type="evidence" value="ECO:0007669"/>
    <property type="project" value="TreeGrafter"/>
</dbReference>
<feature type="region of interest" description="Disordered" evidence="10">
    <location>
        <begin position="52"/>
        <end position="156"/>
    </location>
</feature>
<keyword evidence="6 11" id="KW-0812">Transmembrane</keyword>
<dbReference type="Pfam" id="PF03544">
    <property type="entry name" value="TonB_C"/>
    <property type="match status" value="1"/>
</dbReference>
<dbReference type="InterPro" id="IPR006260">
    <property type="entry name" value="TonB/TolA_C"/>
</dbReference>
<dbReference type="NCBIfam" id="TIGR01352">
    <property type="entry name" value="tonB_Cterm"/>
    <property type="match status" value="1"/>
</dbReference>
<evidence type="ECO:0000259" key="12">
    <source>
        <dbReference type="PROSITE" id="PS52015"/>
    </source>
</evidence>
<reference evidence="13" key="1">
    <citation type="submission" date="2010-04" db="EMBL/GenBank/DDBJ databases">
        <title>Complete sequence of Thiomonas intermedia K12.</title>
        <authorList>
            <consortium name="US DOE Joint Genome Institute"/>
            <person name="Lucas S."/>
            <person name="Copeland A."/>
            <person name="Lapidus A."/>
            <person name="Cheng J.-F."/>
            <person name="Bruce D."/>
            <person name="Goodwin L."/>
            <person name="Pitluck S."/>
            <person name="Davenport K."/>
            <person name="Detter J.C."/>
            <person name="Han C."/>
            <person name="Tapia R."/>
            <person name="Land M."/>
            <person name="Hauser L."/>
            <person name="Kyrpides N."/>
            <person name="Ovchinnikova G."/>
            <person name="Kerfeld C.A."/>
            <person name="Cannon G.C."/>
            <person name="Heinhorst S."/>
            <person name="Woyke T."/>
        </authorList>
    </citation>
    <scope>NUCLEOTIDE SEQUENCE [LARGE SCALE GENOMIC DNA]</scope>
    <source>
        <strain evidence="13">K12</strain>
    </source>
</reference>